<dbReference type="Proteomes" id="UP000183471">
    <property type="component" value="Unassembled WGS sequence"/>
</dbReference>
<organism evidence="2 3">
    <name type="scientific">Nitrosospira multiformis</name>
    <dbReference type="NCBI Taxonomy" id="1231"/>
    <lineage>
        <taxon>Bacteria</taxon>
        <taxon>Pseudomonadati</taxon>
        <taxon>Pseudomonadota</taxon>
        <taxon>Betaproteobacteria</taxon>
        <taxon>Nitrosomonadales</taxon>
        <taxon>Nitrosomonadaceae</taxon>
        <taxon>Nitrosospira</taxon>
    </lineage>
</organism>
<name>A0ABY0TJX2_9PROT</name>
<keyword evidence="1" id="KW-0812">Transmembrane</keyword>
<evidence type="ECO:0000313" key="2">
    <source>
        <dbReference type="EMBL" id="SDQ95512.1"/>
    </source>
</evidence>
<evidence type="ECO:0000313" key="3">
    <source>
        <dbReference type="Proteomes" id="UP000183471"/>
    </source>
</evidence>
<dbReference type="EMBL" id="FNKY01000001">
    <property type="protein sequence ID" value="SDQ95512.1"/>
    <property type="molecule type" value="Genomic_DNA"/>
</dbReference>
<gene>
    <name evidence="2" type="ORF">SAMN05216402_2977</name>
</gene>
<proteinExistence type="predicted"/>
<feature type="transmembrane region" description="Helical" evidence="1">
    <location>
        <begin position="27"/>
        <end position="48"/>
    </location>
</feature>
<keyword evidence="1" id="KW-1133">Transmembrane helix</keyword>
<evidence type="ECO:0000256" key="1">
    <source>
        <dbReference type="SAM" id="Phobius"/>
    </source>
</evidence>
<keyword evidence="3" id="KW-1185">Reference proteome</keyword>
<reference evidence="2 3" key="1">
    <citation type="submission" date="2016-10" db="EMBL/GenBank/DDBJ databases">
        <authorList>
            <person name="Varghese N."/>
            <person name="Submissions S."/>
        </authorList>
    </citation>
    <scope>NUCLEOTIDE SEQUENCE [LARGE SCALE GENOMIC DNA]</scope>
    <source>
        <strain evidence="2 3">Nl1</strain>
    </source>
</reference>
<sequence>MFWVHAHFIPNASIQMKVENPSFWDKISLTFNSLVIGIGASLIAAYMYSKLT</sequence>
<keyword evidence="1" id="KW-0472">Membrane</keyword>
<comment type="caution">
    <text evidence="2">The sequence shown here is derived from an EMBL/GenBank/DDBJ whole genome shotgun (WGS) entry which is preliminary data.</text>
</comment>
<accession>A0ABY0TJX2</accession>
<protein>
    <submittedName>
        <fullName evidence="2">Uncharacterized protein</fullName>
    </submittedName>
</protein>